<dbReference type="PaxDb" id="2711-XP_006474800.1"/>
<dbReference type="Proteomes" id="UP000027120">
    <property type="component" value="Unassembled WGS sequence"/>
</dbReference>
<reference evidence="1 2" key="1">
    <citation type="submission" date="2014-04" db="EMBL/GenBank/DDBJ databases">
        <authorList>
            <consortium name="International Citrus Genome Consortium"/>
            <person name="Gmitter F."/>
            <person name="Chen C."/>
            <person name="Farmerie W."/>
            <person name="Harkins T."/>
            <person name="Desany B."/>
            <person name="Mohiuddin M."/>
            <person name="Kodira C."/>
            <person name="Borodovsky M."/>
            <person name="Lomsadze A."/>
            <person name="Burns P."/>
            <person name="Jenkins J."/>
            <person name="Prochnik S."/>
            <person name="Shu S."/>
            <person name="Chapman J."/>
            <person name="Pitluck S."/>
            <person name="Schmutz J."/>
            <person name="Rokhsar D."/>
        </authorList>
    </citation>
    <scope>NUCLEOTIDE SEQUENCE</scope>
</reference>
<dbReference type="EMBL" id="KK784885">
    <property type="protein sequence ID" value="KDO74059.1"/>
    <property type="molecule type" value="Genomic_DNA"/>
</dbReference>
<evidence type="ECO:0000313" key="1">
    <source>
        <dbReference type="EMBL" id="KDO74059.1"/>
    </source>
</evidence>
<dbReference type="eggNOG" id="KOG4658">
    <property type="taxonomic scope" value="Eukaryota"/>
</dbReference>
<proteinExistence type="predicted"/>
<feature type="non-terminal residue" evidence="1">
    <location>
        <position position="41"/>
    </location>
</feature>
<feature type="non-terminal residue" evidence="1">
    <location>
        <position position="1"/>
    </location>
</feature>
<protein>
    <submittedName>
        <fullName evidence="1">Uncharacterized protein</fullName>
    </submittedName>
</protein>
<evidence type="ECO:0000313" key="2">
    <source>
        <dbReference type="Proteomes" id="UP000027120"/>
    </source>
</evidence>
<dbReference type="STRING" id="2711.A0A067G346"/>
<sequence>VAKVHRGLGSLMDLQKLSIIEADSQVLKELMKLRQLRKLGI</sequence>
<accession>A0A067G346</accession>
<gene>
    <name evidence="1" type="ORF">CISIN_1g0426361mg</name>
</gene>
<dbReference type="AlphaFoldDB" id="A0A067G346"/>
<name>A0A067G346_CITSI</name>
<keyword evidence="2" id="KW-1185">Reference proteome</keyword>
<organism evidence="1 2">
    <name type="scientific">Citrus sinensis</name>
    <name type="common">Sweet orange</name>
    <name type="synonym">Citrus aurantium var. sinensis</name>
    <dbReference type="NCBI Taxonomy" id="2711"/>
    <lineage>
        <taxon>Eukaryota</taxon>
        <taxon>Viridiplantae</taxon>
        <taxon>Streptophyta</taxon>
        <taxon>Embryophyta</taxon>
        <taxon>Tracheophyta</taxon>
        <taxon>Spermatophyta</taxon>
        <taxon>Magnoliopsida</taxon>
        <taxon>eudicotyledons</taxon>
        <taxon>Gunneridae</taxon>
        <taxon>Pentapetalae</taxon>
        <taxon>rosids</taxon>
        <taxon>malvids</taxon>
        <taxon>Sapindales</taxon>
        <taxon>Rutaceae</taxon>
        <taxon>Aurantioideae</taxon>
        <taxon>Citrus</taxon>
    </lineage>
</organism>